<keyword evidence="8" id="KW-0904">Protein phosphatase</keyword>
<comment type="cofactor">
    <cofactor evidence="2">
        <name>Mg(2+)</name>
        <dbReference type="ChEBI" id="CHEBI:18420"/>
    </cofactor>
</comment>
<evidence type="ECO:0000256" key="4">
    <source>
        <dbReference type="ARBA" id="ARBA00013081"/>
    </source>
</evidence>
<sequence>MVFDFDYNIIIIMSSKHDHPMVPLAVLLRRELSSEKIERPDLIHGEANHSKKGEDYTLLKTECQRLPADAFSTFSVFALFDGHNGSAAAVYSRENLLNNIVGAIPSDLSRDEWLAALPRALVAGFVKTDKDFQDKAHTSGTTVTFAIIDGWVITVASVGDSRCILESAEGTIYSLSADHRLECNEDEVERVTASGGEVGRLNTGGGAEIGPLRCWPGGLCLSRSIGDMDVGEFIVPVPHVKQVKLSTAGGRLVISSDGVWDALSSEAAMNCCRGMPPAAAASQIVHEAVQFKGLRDDTTCIVIDILPPEKLTPLVPPLKKHGKGVFKNMFRKRPSEPSLVDKDYSEPDVVEEIYEEGSAMLAERLDTEYPVCNMFKLFMCAVCQVEIKPKEGISVHAGSSSRGKMRPWNGPFLCTSCQVKKEAMEGKRPSRDGRSSHSSDSD</sequence>
<dbReference type="SMART" id="SM00332">
    <property type="entry name" value="PP2Cc"/>
    <property type="match status" value="1"/>
</dbReference>
<reference evidence="14 15" key="1">
    <citation type="submission" date="2020-10" db="EMBL/GenBank/DDBJ databases">
        <title>The Coptis chinensis genome and diversification of protoberbering-type alkaloids.</title>
        <authorList>
            <person name="Wang B."/>
            <person name="Shu S."/>
            <person name="Song C."/>
            <person name="Liu Y."/>
        </authorList>
    </citation>
    <scope>NUCLEOTIDE SEQUENCE [LARGE SCALE GENOMIC DNA]</scope>
    <source>
        <strain evidence="14">HL-2020</strain>
        <tissue evidence="14">Leaf</tissue>
    </source>
</reference>
<evidence type="ECO:0000313" key="15">
    <source>
        <dbReference type="Proteomes" id="UP000631114"/>
    </source>
</evidence>
<gene>
    <name evidence="14" type="ORF">IFM89_038131</name>
</gene>
<proteinExistence type="inferred from homology"/>
<comment type="similarity">
    <text evidence="3">Belongs to the PP2C family.</text>
</comment>
<dbReference type="Proteomes" id="UP000631114">
    <property type="component" value="Unassembled WGS sequence"/>
</dbReference>
<comment type="catalytic activity">
    <reaction evidence="11">
        <text>O-phospho-L-threonyl-[protein] + H2O = L-threonyl-[protein] + phosphate</text>
        <dbReference type="Rhea" id="RHEA:47004"/>
        <dbReference type="Rhea" id="RHEA-COMP:11060"/>
        <dbReference type="Rhea" id="RHEA-COMP:11605"/>
        <dbReference type="ChEBI" id="CHEBI:15377"/>
        <dbReference type="ChEBI" id="CHEBI:30013"/>
        <dbReference type="ChEBI" id="CHEBI:43474"/>
        <dbReference type="ChEBI" id="CHEBI:61977"/>
        <dbReference type="EC" id="3.1.3.16"/>
    </reaction>
</comment>
<evidence type="ECO:0000313" key="14">
    <source>
        <dbReference type="EMBL" id="KAF9603873.1"/>
    </source>
</evidence>
<dbReference type="Gene3D" id="3.60.40.10">
    <property type="entry name" value="PPM-type phosphatase domain"/>
    <property type="match status" value="1"/>
</dbReference>
<evidence type="ECO:0000256" key="5">
    <source>
        <dbReference type="ARBA" id="ARBA00022723"/>
    </source>
</evidence>
<evidence type="ECO:0000256" key="7">
    <source>
        <dbReference type="ARBA" id="ARBA00022842"/>
    </source>
</evidence>
<evidence type="ECO:0000259" key="13">
    <source>
        <dbReference type="PROSITE" id="PS51746"/>
    </source>
</evidence>
<dbReference type="InterPro" id="IPR015655">
    <property type="entry name" value="PP2C"/>
</dbReference>
<evidence type="ECO:0000256" key="6">
    <source>
        <dbReference type="ARBA" id="ARBA00022801"/>
    </source>
</evidence>
<dbReference type="EMBL" id="JADFTS010000006">
    <property type="protein sequence ID" value="KAF9603873.1"/>
    <property type="molecule type" value="Genomic_DNA"/>
</dbReference>
<comment type="cofactor">
    <cofactor evidence="1">
        <name>Mn(2+)</name>
        <dbReference type="ChEBI" id="CHEBI:29035"/>
    </cofactor>
</comment>
<keyword evidence="6" id="KW-0378">Hydrolase</keyword>
<keyword evidence="7" id="KW-0460">Magnesium</keyword>
<accession>A0A835HT85</accession>
<comment type="catalytic activity">
    <reaction evidence="10">
        <text>O-phospho-L-seryl-[protein] + H2O = L-seryl-[protein] + phosphate</text>
        <dbReference type="Rhea" id="RHEA:20629"/>
        <dbReference type="Rhea" id="RHEA-COMP:9863"/>
        <dbReference type="Rhea" id="RHEA-COMP:11604"/>
        <dbReference type="ChEBI" id="CHEBI:15377"/>
        <dbReference type="ChEBI" id="CHEBI:29999"/>
        <dbReference type="ChEBI" id="CHEBI:43474"/>
        <dbReference type="ChEBI" id="CHEBI:83421"/>
        <dbReference type="EC" id="3.1.3.16"/>
    </reaction>
</comment>
<evidence type="ECO:0000256" key="2">
    <source>
        <dbReference type="ARBA" id="ARBA00001946"/>
    </source>
</evidence>
<dbReference type="GO" id="GO:0046872">
    <property type="term" value="F:metal ion binding"/>
    <property type="evidence" value="ECO:0007669"/>
    <property type="project" value="UniProtKB-KW"/>
</dbReference>
<dbReference type="PROSITE" id="PS51746">
    <property type="entry name" value="PPM_2"/>
    <property type="match status" value="1"/>
</dbReference>
<name>A0A835HT85_9MAGN</name>
<dbReference type="OrthoDB" id="10264738at2759"/>
<dbReference type="Pfam" id="PF00481">
    <property type="entry name" value="PP2C"/>
    <property type="match status" value="1"/>
</dbReference>
<dbReference type="EC" id="3.1.3.16" evidence="4"/>
<keyword evidence="15" id="KW-1185">Reference proteome</keyword>
<dbReference type="SMART" id="SM00331">
    <property type="entry name" value="PP2C_SIG"/>
    <property type="match status" value="1"/>
</dbReference>
<comment type="caution">
    <text evidence="14">The sequence shown here is derived from an EMBL/GenBank/DDBJ whole genome shotgun (WGS) entry which is preliminary data.</text>
</comment>
<protein>
    <recommendedName>
        <fullName evidence="4">protein-serine/threonine phosphatase</fullName>
        <ecNumber evidence="4">3.1.3.16</ecNumber>
    </recommendedName>
</protein>
<dbReference type="SUPFAM" id="SSF81606">
    <property type="entry name" value="PP2C-like"/>
    <property type="match status" value="1"/>
</dbReference>
<keyword evidence="9" id="KW-0464">Manganese</keyword>
<evidence type="ECO:0000256" key="12">
    <source>
        <dbReference type="SAM" id="MobiDB-lite"/>
    </source>
</evidence>
<dbReference type="CDD" id="cd00143">
    <property type="entry name" value="PP2Cc"/>
    <property type="match status" value="1"/>
</dbReference>
<dbReference type="AlphaFoldDB" id="A0A835HT85"/>
<evidence type="ECO:0000256" key="3">
    <source>
        <dbReference type="ARBA" id="ARBA00006702"/>
    </source>
</evidence>
<evidence type="ECO:0000256" key="9">
    <source>
        <dbReference type="ARBA" id="ARBA00023211"/>
    </source>
</evidence>
<organism evidence="14 15">
    <name type="scientific">Coptis chinensis</name>
    <dbReference type="NCBI Taxonomy" id="261450"/>
    <lineage>
        <taxon>Eukaryota</taxon>
        <taxon>Viridiplantae</taxon>
        <taxon>Streptophyta</taxon>
        <taxon>Embryophyta</taxon>
        <taxon>Tracheophyta</taxon>
        <taxon>Spermatophyta</taxon>
        <taxon>Magnoliopsida</taxon>
        <taxon>Ranunculales</taxon>
        <taxon>Ranunculaceae</taxon>
        <taxon>Coptidoideae</taxon>
        <taxon>Coptis</taxon>
    </lineage>
</organism>
<dbReference type="PANTHER" id="PTHR47992">
    <property type="entry name" value="PROTEIN PHOSPHATASE"/>
    <property type="match status" value="1"/>
</dbReference>
<dbReference type="FunFam" id="3.60.40.10:FF:000022">
    <property type="entry name" value="probable protein phosphatase 2C 12"/>
    <property type="match status" value="1"/>
</dbReference>
<dbReference type="InterPro" id="IPR001932">
    <property type="entry name" value="PPM-type_phosphatase-like_dom"/>
</dbReference>
<evidence type="ECO:0000256" key="8">
    <source>
        <dbReference type="ARBA" id="ARBA00022912"/>
    </source>
</evidence>
<evidence type="ECO:0000256" key="10">
    <source>
        <dbReference type="ARBA" id="ARBA00047761"/>
    </source>
</evidence>
<dbReference type="InterPro" id="IPR036457">
    <property type="entry name" value="PPM-type-like_dom_sf"/>
</dbReference>
<keyword evidence="5" id="KW-0479">Metal-binding</keyword>
<dbReference type="GO" id="GO:0004722">
    <property type="term" value="F:protein serine/threonine phosphatase activity"/>
    <property type="evidence" value="ECO:0007669"/>
    <property type="project" value="UniProtKB-EC"/>
</dbReference>
<feature type="region of interest" description="Disordered" evidence="12">
    <location>
        <begin position="420"/>
        <end position="442"/>
    </location>
</feature>
<evidence type="ECO:0000256" key="1">
    <source>
        <dbReference type="ARBA" id="ARBA00001936"/>
    </source>
</evidence>
<evidence type="ECO:0000256" key="11">
    <source>
        <dbReference type="ARBA" id="ARBA00048336"/>
    </source>
</evidence>
<feature type="domain" description="PPM-type phosphatase" evidence="13">
    <location>
        <begin position="55"/>
        <end position="305"/>
    </location>
</feature>